<dbReference type="EnsemblMetazoa" id="ENSAATROPT016556">
    <property type="protein sequence ID" value="ENSAATROPP014553"/>
    <property type="gene ID" value="ENSAATROPG013551"/>
</dbReference>
<proteinExistence type="predicted"/>
<organism evidence="1 2">
    <name type="scientific">Anopheles atroparvus</name>
    <name type="common">European mosquito</name>
    <dbReference type="NCBI Taxonomy" id="41427"/>
    <lineage>
        <taxon>Eukaryota</taxon>
        <taxon>Metazoa</taxon>
        <taxon>Ecdysozoa</taxon>
        <taxon>Arthropoda</taxon>
        <taxon>Hexapoda</taxon>
        <taxon>Insecta</taxon>
        <taxon>Pterygota</taxon>
        <taxon>Neoptera</taxon>
        <taxon>Endopterygota</taxon>
        <taxon>Diptera</taxon>
        <taxon>Nematocera</taxon>
        <taxon>Culicoidea</taxon>
        <taxon>Culicidae</taxon>
        <taxon>Anophelinae</taxon>
        <taxon>Anopheles</taxon>
    </lineage>
</organism>
<name>A0AAG5DVG1_ANOAO</name>
<evidence type="ECO:0000313" key="2">
    <source>
        <dbReference type="Proteomes" id="UP000075880"/>
    </source>
</evidence>
<evidence type="ECO:0000313" key="1">
    <source>
        <dbReference type="EnsemblMetazoa" id="ENSAATROPP014553"/>
    </source>
</evidence>
<keyword evidence="2" id="KW-1185">Reference proteome</keyword>
<accession>A0AAG5DVG1</accession>
<dbReference type="AlphaFoldDB" id="A0AAG5DVG1"/>
<sequence length="173" mass="19287">MLLLKLFRQPGEVGGLSDSGLIHDNVHFVSSLYLGGNVLQAHLLGNLSDIKPLSAEAVRHLKLRGQFPAKGGQDQLAAGKLLHLRSCPKPCFLRLIPALSNSDGPIDIPRLYFTVPLFDHIFHRRLLLREVKQVHQVVLVVDDLLQLNIRPKMAGMPVSLKYVPFRSRGKVTH</sequence>
<protein>
    <submittedName>
        <fullName evidence="1">Uncharacterized protein</fullName>
    </submittedName>
</protein>
<reference evidence="1" key="1">
    <citation type="submission" date="2024-04" db="UniProtKB">
        <authorList>
            <consortium name="EnsemblMetazoa"/>
        </authorList>
    </citation>
    <scope>IDENTIFICATION</scope>
    <source>
        <strain evidence="1">EBRO</strain>
    </source>
</reference>
<dbReference type="Proteomes" id="UP000075880">
    <property type="component" value="Unassembled WGS sequence"/>
</dbReference>